<evidence type="ECO:0000313" key="3">
    <source>
        <dbReference type="Proteomes" id="UP000077266"/>
    </source>
</evidence>
<reference evidence="2 3" key="1">
    <citation type="journal article" date="2016" name="Mol. Biol. Evol.">
        <title>Comparative Genomics of Early-Diverging Mushroom-Forming Fungi Provides Insights into the Origins of Lignocellulose Decay Capabilities.</title>
        <authorList>
            <person name="Nagy L.G."/>
            <person name="Riley R."/>
            <person name="Tritt A."/>
            <person name="Adam C."/>
            <person name="Daum C."/>
            <person name="Floudas D."/>
            <person name="Sun H."/>
            <person name="Yadav J.S."/>
            <person name="Pangilinan J."/>
            <person name="Larsson K.H."/>
            <person name="Matsuura K."/>
            <person name="Barry K."/>
            <person name="Labutti K."/>
            <person name="Kuo R."/>
            <person name="Ohm R.A."/>
            <person name="Bhattacharya S.S."/>
            <person name="Shirouzu T."/>
            <person name="Yoshinaga Y."/>
            <person name="Martin F.M."/>
            <person name="Grigoriev I.V."/>
            <person name="Hibbett D.S."/>
        </authorList>
    </citation>
    <scope>NUCLEOTIDE SEQUENCE [LARGE SCALE GENOMIC DNA]</scope>
    <source>
        <strain evidence="2 3">HHB12029</strain>
    </source>
</reference>
<protein>
    <submittedName>
        <fullName evidence="2">Uncharacterized protein</fullName>
    </submittedName>
</protein>
<keyword evidence="1" id="KW-0812">Transmembrane</keyword>
<gene>
    <name evidence="2" type="ORF">EXIGLDRAFT_303036</name>
</gene>
<dbReference type="InParanoid" id="A0A165LXB5"/>
<evidence type="ECO:0000256" key="1">
    <source>
        <dbReference type="SAM" id="Phobius"/>
    </source>
</evidence>
<keyword evidence="1" id="KW-1133">Transmembrane helix</keyword>
<keyword evidence="1" id="KW-0472">Membrane</keyword>
<accession>A0A165LXB5</accession>
<name>A0A165LXB5_EXIGL</name>
<proteinExistence type="predicted"/>
<organism evidence="2 3">
    <name type="scientific">Exidia glandulosa HHB12029</name>
    <dbReference type="NCBI Taxonomy" id="1314781"/>
    <lineage>
        <taxon>Eukaryota</taxon>
        <taxon>Fungi</taxon>
        <taxon>Dikarya</taxon>
        <taxon>Basidiomycota</taxon>
        <taxon>Agaricomycotina</taxon>
        <taxon>Agaricomycetes</taxon>
        <taxon>Auriculariales</taxon>
        <taxon>Exidiaceae</taxon>
        <taxon>Exidia</taxon>
    </lineage>
</organism>
<dbReference type="Proteomes" id="UP000077266">
    <property type="component" value="Unassembled WGS sequence"/>
</dbReference>
<dbReference type="EMBL" id="KV425918">
    <property type="protein sequence ID" value="KZV98458.1"/>
    <property type="molecule type" value="Genomic_DNA"/>
</dbReference>
<evidence type="ECO:0000313" key="2">
    <source>
        <dbReference type="EMBL" id="KZV98458.1"/>
    </source>
</evidence>
<keyword evidence="3" id="KW-1185">Reference proteome</keyword>
<feature type="transmembrane region" description="Helical" evidence="1">
    <location>
        <begin position="54"/>
        <end position="78"/>
    </location>
</feature>
<sequence>MVGFSLSPNHISSTTRHLKIPHEPQELNPSSCLFPQTASSRLLWFLFWHCAARFFSFLLVLLCLGWVLCGLLWARAAFLCLPGFKFRALAVDLPSPCDDWGLMLALHHGTSVPHPLLASVSDLSSRYPLSRSAEVRSPAAAVSSCVTHRIALRNACRPGARSQAHLAAPSARRRRLHCTLDIPCRFCG</sequence>
<dbReference type="AlphaFoldDB" id="A0A165LXB5"/>